<evidence type="ECO:0008006" key="3">
    <source>
        <dbReference type="Google" id="ProtNLM"/>
    </source>
</evidence>
<accession>A0A444YRR0</accession>
<evidence type="ECO:0000313" key="1">
    <source>
        <dbReference type="EMBL" id="RYR04594.1"/>
    </source>
</evidence>
<name>A0A444YRR0_ARAHY</name>
<proteinExistence type="predicted"/>
<gene>
    <name evidence="1" type="ORF">Ahy_B06g084368</name>
</gene>
<keyword evidence="2" id="KW-1185">Reference proteome</keyword>
<sequence>MFCTRHIVSNFLRRFKTPYLHKLVVNIGYSRTEKEYNKNDQRLKERVVNRFDRCNEMFEVYEMHDGSIYTINLAQQLCDSGHFQVERLPCCHVLACCTNQRLDEFIPMGDPYLRGLDMMVQRSLSTEH</sequence>
<comment type="caution">
    <text evidence="1">The sequence shown here is derived from an EMBL/GenBank/DDBJ whole genome shotgun (WGS) entry which is preliminary data.</text>
</comment>
<dbReference type="EMBL" id="SDMP01000016">
    <property type="protein sequence ID" value="RYR04594.1"/>
    <property type="molecule type" value="Genomic_DNA"/>
</dbReference>
<protein>
    <recommendedName>
        <fullName evidence="3">SWIM-type domain-containing protein</fullName>
    </recommendedName>
</protein>
<dbReference type="Proteomes" id="UP000289738">
    <property type="component" value="Chromosome B06"/>
</dbReference>
<reference evidence="1 2" key="1">
    <citation type="submission" date="2019-01" db="EMBL/GenBank/DDBJ databases">
        <title>Sequencing of cultivated peanut Arachis hypogaea provides insights into genome evolution and oil improvement.</title>
        <authorList>
            <person name="Chen X."/>
        </authorList>
    </citation>
    <scope>NUCLEOTIDE SEQUENCE [LARGE SCALE GENOMIC DNA]</scope>
    <source>
        <strain evidence="2">cv. Fuhuasheng</strain>
        <tissue evidence="1">Leaves</tissue>
    </source>
</reference>
<evidence type="ECO:0000313" key="2">
    <source>
        <dbReference type="Proteomes" id="UP000289738"/>
    </source>
</evidence>
<dbReference type="AlphaFoldDB" id="A0A444YRR0"/>
<organism evidence="1 2">
    <name type="scientific">Arachis hypogaea</name>
    <name type="common">Peanut</name>
    <dbReference type="NCBI Taxonomy" id="3818"/>
    <lineage>
        <taxon>Eukaryota</taxon>
        <taxon>Viridiplantae</taxon>
        <taxon>Streptophyta</taxon>
        <taxon>Embryophyta</taxon>
        <taxon>Tracheophyta</taxon>
        <taxon>Spermatophyta</taxon>
        <taxon>Magnoliopsida</taxon>
        <taxon>eudicotyledons</taxon>
        <taxon>Gunneridae</taxon>
        <taxon>Pentapetalae</taxon>
        <taxon>rosids</taxon>
        <taxon>fabids</taxon>
        <taxon>Fabales</taxon>
        <taxon>Fabaceae</taxon>
        <taxon>Papilionoideae</taxon>
        <taxon>50 kb inversion clade</taxon>
        <taxon>dalbergioids sensu lato</taxon>
        <taxon>Dalbergieae</taxon>
        <taxon>Pterocarpus clade</taxon>
        <taxon>Arachis</taxon>
    </lineage>
</organism>